<comment type="pathway">
    <text evidence="3">Cofactor biosynthesis; riboflavin biosynthesis; 5-amino-6-(D-ribitylamino)uracil from GTP: step 3/4.</text>
</comment>
<evidence type="ECO:0000313" key="19">
    <source>
        <dbReference type="EMBL" id="RVX39477.1"/>
    </source>
</evidence>
<sequence>MEIPEQDVAHMARAVELAGHGHGTTSPNPVVGCVVVDSGGVVAGEGFHVYAGGPHAEVVALAQAGERARGGTAYVTLEPCDHTGRTGPCSRALLDAGIARVVVAVADPSPKAAGGAARLRAGGVAVTMGVLTGAAERVNEEWLTYARLGRSHVTWKFAATLDGRSAAEDGTSQWITSPEARADVHRWRAAADAIVAGIGTVLSDDPRLTARPAADPPLAANDGSTADLGHAAGVGSGLDVGSGAHADSWGGSHAGDGGGGEHAATAAAARAAASGRVAGTVRADGAVEPLAGHRTAGVHHNAERGDGADAGHSAAADGRVTGVGGVAAVRLVNDLVPEEEPAAAAGAGGVAGVRAPLRVVVDTEGRTPPDARVLDDEAPTLIAVADDVTTDLKAELLRLPRHGDGLDLHALLLELAAREVVSVFVEGGPTLAGAFLREGLVDRVVAYIAPALLGSGRAALGAAGVETISLMHRLTFDEISPIGPDVRLIARPIAQPGREQ</sequence>
<evidence type="ECO:0000256" key="6">
    <source>
        <dbReference type="ARBA" id="ARBA00012766"/>
    </source>
</evidence>
<evidence type="ECO:0000256" key="2">
    <source>
        <dbReference type="ARBA" id="ARBA00004882"/>
    </source>
</evidence>
<dbReference type="InterPro" id="IPR016193">
    <property type="entry name" value="Cytidine_deaminase-like"/>
</dbReference>
<comment type="catalytic activity">
    <reaction evidence="15">
        <text>5-amino-6-(5-phospho-D-ribitylamino)uracil + NADP(+) = 5-amino-6-(5-phospho-D-ribosylamino)uracil + NADPH + H(+)</text>
        <dbReference type="Rhea" id="RHEA:17845"/>
        <dbReference type="ChEBI" id="CHEBI:15378"/>
        <dbReference type="ChEBI" id="CHEBI:57783"/>
        <dbReference type="ChEBI" id="CHEBI:58349"/>
        <dbReference type="ChEBI" id="CHEBI:58421"/>
        <dbReference type="ChEBI" id="CHEBI:58453"/>
        <dbReference type="EC" id="1.1.1.193"/>
    </reaction>
</comment>
<feature type="domain" description="CMP/dCMP-type deaminase" evidence="18">
    <location>
        <begin position="5"/>
        <end position="116"/>
    </location>
</feature>
<dbReference type="GO" id="GO:0008835">
    <property type="term" value="F:diaminohydroxyphosphoribosylaminopyrimidine deaminase activity"/>
    <property type="evidence" value="ECO:0007669"/>
    <property type="project" value="UniProtKB-EC"/>
</dbReference>
<proteinExistence type="inferred from homology"/>
<evidence type="ECO:0000256" key="10">
    <source>
        <dbReference type="ARBA" id="ARBA00022723"/>
    </source>
</evidence>
<reference evidence="19 20" key="1">
    <citation type="submission" date="2019-01" db="EMBL/GenBank/DDBJ databases">
        <title>Sequencing the genomes of 1000 actinobacteria strains.</title>
        <authorList>
            <person name="Klenk H.-P."/>
        </authorList>
    </citation>
    <scope>NUCLEOTIDE SEQUENCE [LARGE SCALE GENOMIC DNA]</scope>
    <source>
        <strain evidence="19 20">DSM 43925</strain>
    </source>
</reference>
<evidence type="ECO:0000256" key="14">
    <source>
        <dbReference type="ARBA" id="ARBA00023268"/>
    </source>
</evidence>
<feature type="compositionally biased region" description="Gly residues" evidence="17">
    <location>
        <begin position="252"/>
        <end position="261"/>
    </location>
</feature>
<dbReference type="Pfam" id="PF00383">
    <property type="entry name" value="dCMP_cyt_deam_1"/>
    <property type="match status" value="1"/>
</dbReference>
<feature type="region of interest" description="Disordered" evidence="17">
    <location>
        <begin position="244"/>
        <end position="267"/>
    </location>
</feature>
<dbReference type="InterPro" id="IPR016192">
    <property type="entry name" value="APOBEC/CMP_deaminase_Zn-bd"/>
</dbReference>
<gene>
    <name evidence="19" type="ORF">EDD27_1834</name>
</gene>
<dbReference type="SUPFAM" id="SSF53597">
    <property type="entry name" value="Dihydrofolate reductase-like"/>
    <property type="match status" value="2"/>
</dbReference>
<comment type="pathway">
    <text evidence="2">Cofactor biosynthesis; riboflavin biosynthesis; 5-amino-6-(D-ribitylamino)uracil from GTP: step 2/4.</text>
</comment>
<comment type="similarity">
    <text evidence="4">In the N-terminal section; belongs to the cytidine and deoxycytidylate deaminase family.</text>
</comment>
<evidence type="ECO:0000313" key="20">
    <source>
        <dbReference type="Proteomes" id="UP000284824"/>
    </source>
</evidence>
<evidence type="ECO:0000256" key="17">
    <source>
        <dbReference type="SAM" id="MobiDB-lite"/>
    </source>
</evidence>
<evidence type="ECO:0000256" key="15">
    <source>
        <dbReference type="ARBA" id="ARBA00049861"/>
    </source>
</evidence>
<dbReference type="GO" id="GO:0008270">
    <property type="term" value="F:zinc ion binding"/>
    <property type="evidence" value="ECO:0007669"/>
    <property type="project" value="InterPro"/>
</dbReference>
<feature type="compositionally biased region" description="Basic and acidic residues" evidence="17">
    <location>
        <begin position="300"/>
        <end position="309"/>
    </location>
</feature>
<evidence type="ECO:0000259" key="18">
    <source>
        <dbReference type="PROSITE" id="PS51747"/>
    </source>
</evidence>
<dbReference type="PANTHER" id="PTHR38011:SF7">
    <property type="entry name" value="2,5-DIAMINO-6-RIBOSYLAMINO-4(3H)-PYRIMIDINONE 5'-PHOSPHATE REDUCTASE"/>
    <property type="match status" value="1"/>
</dbReference>
<evidence type="ECO:0000256" key="3">
    <source>
        <dbReference type="ARBA" id="ARBA00004910"/>
    </source>
</evidence>
<dbReference type="RefSeq" id="WP_127931990.1">
    <property type="nucleotide sequence ID" value="NZ_SAUN01000001.1"/>
</dbReference>
<feature type="region of interest" description="Disordered" evidence="17">
    <location>
        <begin position="205"/>
        <end position="226"/>
    </location>
</feature>
<dbReference type="SUPFAM" id="SSF53927">
    <property type="entry name" value="Cytidine deaminase-like"/>
    <property type="match status" value="1"/>
</dbReference>
<dbReference type="Pfam" id="PF01872">
    <property type="entry name" value="RibD_C"/>
    <property type="match status" value="2"/>
</dbReference>
<dbReference type="GO" id="GO:0009231">
    <property type="term" value="P:riboflavin biosynthetic process"/>
    <property type="evidence" value="ECO:0007669"/>
    <property type="project" value="UniProtKB-UniPathway"/>
</dbReference>
<organism evidence="19 20">
    <name type="scientific">Nonomuraea polychroma</name>
    <dbReference type="NCBI Taxonomy" id="46176"/>
    <lineage>
        <taxon>Bacteria</taxon>
        <taxon>Bacillati</taxon>
        <taxon>Actinomycetota</taxon>
        <taxon>Actinomycetes</taxon>
        <taxon>Streptosporangiales</taxon>
        <taxon>Streptosporangiaceae</taxon>
        <taxon>Nonomuraea</taxon>
    </lineage>
</organism>
<dbReference type="Gene3D" id="3.40.140.10">
    <property type="entry name" value="Cytidine Deaminase, domain 2"/>
    <property type="match status" value="1"/>
</dbReference>
<evidence type="ECO:0000256" key="5">
    <source>
        <dbReference type="ARBA" id="ARBA00007417"/>
    </source>
</evidence>
<dbReference type="PANTHER" id="PTHR38011">
    <property type="entry name" value="DIHYDROFOLATE REDUCTASE FAMILY PROTEIN (AFU_ORTHOLOGUE AFUA_8G06820)"/>
    <property type="match status" value="1"/>
</dbReference>
<keyword evidence="10" id="KW-0479">Metal-binding</keyword>
<evidence type="ECO:0000256" key="12">
    <source>
        <dbReference type="ARBA" id="ARBA00022857"/>
    </source>
</evidence>
<dbReference type="Proteomes" id="UP000284824">
    <property type="component" value="Unassembled WGS sequence"/>
</dbReference>
<evidence type="ECO:0000256" key="9">
    <source>
        <dbReference type="ARBA" id="ARBA00022619"/>
    </source>
</evidence>
<dbReference type="Gene3D" id="3.40.430.10">
    <property type="entry name" value="Dihydrofolate Reductase, subunit A"/>
    <property type="match status" value="2"/>
</dbReference>
<dbReference type="PROSITE" id="PS51747">
    <property type="entry name" value="CYT_DCMP_DEAMINASES_2"/>
    <property type="match status" value="1"/>
</dbReference>
<dbReference type="UniPathway" id="UPA00275">
    <property type="reaction ID" value="UER00401"/>
</dbReference>
<dbReference type="InterPro" id="IPR002734">
    <property type="entry name" value="RibDG_C"/>
</dbReference>
<evidence type="ECO:0000256" key="8">
    <source>
        <dbReference type="ARBA" id="ARBA00019930"/>
    </source>
</evidence>
<protein>
    <recommendedName>
        <fullName evidence="8">Riboflavin biosynthesis protein RibD</fullName>
        <ecNumber evidence="7">1.1.1.193</ecNumber>
        <ecNumber evidence="6">3.5.4.26</ecNumber>
    </recommendedName>
</protein>
<dbReference type="GO" id="GO:0008703">
    <property type="term" value="F:5-amino-6-(5-phosphoribosylamino)uracil reductase activity"/>
    <property type="evidence" value="ECO:0007669"/>
    <property type="project" value="UniProtKB-EC"/>
</dbReference>
<comment type="function">
    <text evidence="1">Converts 2,5-diamino-6-(ribosylamino)-4(3h)-pyrimidinone 5'-phosphate into 5-amino-6-(ribosylamino)-2,4(1h,3h)-pyrimidinedione 5'-phosphate.</text>
</comment>
<evidence type="ECO:0000256" key="4">
    <source>
        <dbReference type="ARBA" id="ARBA00005259"/>
    </source>
</evidence>
<dbReference type="EC" id="1.1.1.193" evidence="7"/>
<keyword evidence="11" id="KW-0862">Zinc</keyword>
<keyword evidence="13" id="KW-0560">Oxidoreductase</keyword>
<dbReference type="CDD" id="cd01284">
    <property type="entry name" value="Riboflavin_deaminase-reductase"/>
    <property type="match status" value="1"/>
</dbReference>
<keyword evidence="12" id="KW-0521">NADP</keyword>
<dbReference type="EMBL" id="SAUN01000001">
    <property type="protein sequence ID" value="RVX39477.1"/>
    <property type="molecule type" value="Genomic_DNA"/>
</dbReference>
<dbReference type="NCBIfam" id="TIGR00326">
    <property type="entry name" value="eubact_ribD"/>
    <property type="match status" value="1"/>
</dbReference>
<keyword evidence="14" id="KW-0511">Multifunctional enzyme</keyword>
<comment type="caution">
    <text evidence="19">The sequence shown here is derived from an EMBL/GenBank/DDBJ whole genome shotgun (WGS) entry which is preliminary data.</text>
</comment>
<dbReference type="AlphaFoldDB" id="A0A438M1L1"/>
<evidence type="ECO:0000256" key="7">
    <source>
        <dbReference type="ARBA" id="ARBA00013173"/>
    </source>
</evidence>
<feature type="region of interest" description="Disordered" evidence="17">
    <location>
        <begin position="294"/>
        <end position="316"/>
    </location>
</feature>
<evidence type="ECO:0000256" key="13">
    <source>
        <dbReference type="ARBA" id="ARBA00023002"/>
    </source>
</evidence>
<keyword evidence="20" id="KW-1185">Reference proteome</keyword>
<evidence type="ECO:0000256" key="11">
    <source>
        <dbReference type="ARBA" id="ARBA00022833"/>
    </source>
</evidence>
<name>A0A438M1L1_9ACTN</name>
<dbReference type="EC" id="3.5.4.26" evidence="6"/>
<dbReference type="InterPro" id="IPR024072">
    <property type="entry name" value="DHFR-like_dom_sf"/>
</dbReference>
<accession>A0A438M1L1</accession>
<dbReference type="PROSITE" id="PS00903">
    <property type="entry name" value="CYT_DCMP_DEAMINASES_1"/>
    <property type="match status" value="1"/>
</dbReference>
<dbReference type="InterPro" id="IPR002125">
    <property type="entry name" value="CMP_dCMP_dom"/>
</dbReference>
<keyword evidence="9" id="KW-0686">Riboflavin biosynthesis</keyword>
<comment type="catalytic activity">
    <reaction evidence="16">
        <text>2,5-diamino-6-hydroxy-4-(5-phosphoribosylamino)-pyrimidine + H2O + H(+) = 5-amino-6-(5-phospho-D-ribosylamino)uracil + NH4(+)</text>
        <dbReference type="Rhea" id="RHEA:21868"/>
        <dbReference type="ChEBI" id="CHEBI:15377"/>
        <dbReference type="ChEBI" id="CHEBI:15378"/>
        <dbReference type="ChEBI" id="CHEBI:28938"/>
        <dbReference type="ChEBI" id="CHEBI:58453"/>
        <dbReference type="ChEBI" id="CHEBI:58614"/>
        <dbReference type="EC" id="3.5.4.26"/>
    </reaction>
</comment>
<evidence type="ECO:0000256" key="16">
    <source>
        <dbReference type="ARBA" id="ARBA00049886"/>
    </source>
</evidence>
<dbReference type="InterPro" id="IPR050765">
    <property type="entry name" value="Riboflavin_Biosynth_HTPR"/>
</dbReference>
<comment type="similarity">
    <text evidence="5">In the C-terminal section; belongs to the HTP reductase family.</text>
</comment>
<dbReference type="InterPro" id="IPR004794">
    <property type="entry name" value="Eubact_RibD"/>
</dbReference>
<dbReference type="OrthoDB" id="9800865at2"/>
<evidence type="ECO:0000256" key="1">
    <source>
        <dbReference type="ARBA" id="ARBA00002151"/>
    </source>
</evidence>